<feature type="signal peptide" evidence="1">
    <location>
        <begin position="1"/>
        <end position="21"/>
    </location>
</feature>
<organism evidence="3 4">
    <name type="scientific">Citreimonas salinaria</name>
    <dbReference type="NCBI Taxonomy" id="321339"/>
    <lineage>
        <taxon>Bacteria</taxon>
        <taxon>Pseudomonadati</taxon>
        <taxon>Pseudomonadota</taxon>
        <taxon>Alphaproteobacteria</taxon>
        <taxon>Rhodobacterales</taxon>
        <taxon>Roseobacteraceae</taxon>
        <taxon>Citreimonas</taxon>
    </lineage>
</organism>
<dbReference type="Gene3D" id="1.20.5.4520">
    <property type="match status" value="1"/>
</dbReference>
<comment type="pathway">
    <text evidence="1">Glycan metabolism; bacterial cellulose biosynthesis.</text>
</comment>
<dbReference type="RefSeq" id="WP_089885232.1">
    <property type="nucleotide sequence ID" value="NZ_FNPF01000018.1"/>
</dbReference>
<feature type="transmembrane region" description="Helical" evidence="1">
    <location>
        <begin position="721"/>
        <end position="746"/>
    </location>
</feature>
<comment type="function">
    <text evidence="1">Binds the cellulose synthase activator, bis-(3'-5') cyclic diguanylic acid (c-di-GMP).</text>
</comment>
<evidence type="ECO:0000313" key="4">
    <source>
        <dbReference type="Proteomes" id="UP000199286"/>
    </source>
</evidence>
<dbReference type="STRING" id="321339.SAMN05444340_11816"/>
<keyword evidence="1" id="KW-0135">Cellulose biosynthesis</keyword>
<dbReference type="Proteomes" id="UP000199286">
    <property type="component" value="Unassembled WGS sequence"/>
</dbReference>
<dbReference type="GO" id="GO:0030244">
    <property type="term" value="P:cellulose biosynthetic process"/>
    <property type="evidence" value="ECO:0007669"/>
    <property type="project" value="UniProtKB-KW"/>
</dbReference>
<keyword evidence="1" id="KW-0973">c-di-GMP</keyword>
<evidence type="ECO:0000313" key="3">
    <source>
        <dbReference type="EMBL" id="SDY78794.1"/>
    </source>
</evidence>
<accession>A0A1H3MQN1</accession>
<keyword evidence="1" id="KW-0997">Cell inner membrane</keyword>
<dbReference type="Pfam" id="PF20916">
    <property type="entry name" value="BscB_a-b"/>
    <property type="match status" value="1"/>
</dbReference>
<keyword evidence="1" id="KW-1003">Cell membrane</keyword>
<keyword evidence="1" id="KW-0472">Membrane</keyword>
<dbReference type="EMBL" id="FNPF01000018">
    <property type="protein sequence ID" value="SDY78794.1"/>
    <property type="molecule type" value="Genomic_DNA"/>
</dbReference>
<keyword evidence="1" id="KW-1133">Transmembrane helix</keyword>
<reference evidence="3 4" key="1">
    <citation type="submission" date="2016-10" db="EMBL/GenBank/DDBJ databases">
        <authorList>
            <person name="de Groot N.N."/>
        </authorList>
    </citation>
    <scope>NUCLEOTIDE SEQUENCE [LARGE SCALE GENOMIC DNA]</scope>
    <source>
        <strain evidence="3 4">DSM 26880</strain>
    </source>
</reference>
<dbReference type="Gene3D" id="3.30.379.30">
    <property type="match status" value="1"/>
</dbReference>
<gene>
    <name evidence="3" type="ORF">SAMN05444340_11816</name>
</gene>
<dbReference type="OrthoDB" id="7615145at2"/>
<proteinExistence type="inferred from homology"/>
<comment type="subcellular location">
    <subcellularLocation>
        <location evidence="1">Cell inner membrane</location>
    </subcellularLocation>
</comment>
<keyword evidence="1" id="KW-0732">Signal</keyword>
<dbReference type="UniPathway" id="UPA00694"/>
<dbReference type="InterPro" id="IPR048861">
    <property type="entry name" value="BscB-like_C"/>
</dbReference>
<dbReference type="GO" id="GO:0005886">
    <property type="term" value="C:plasma membrane"/>
    <property type="evidence" value="ECO:0007669"/>
    <property type="project" value="UniProtKB-SubCell"/>
</dbReference>
<dbReference type="AlphaFoldDB" id="A0A1H3MQN1"/>
<evidence type="ECO:0000256" key="1">
    <source>
        <dbReference type="RuleBase" id="RU365021"/>
    </source>
</evidence>
<evidence type="ECO:0000259" key="2">
    <source>
        <dbReference type="Pfam" id="PF20916"/>
    </source>
</evidence>
<sequence>MMRRAVALMAIVAGLASQAGAQPLLPDDTPPAAPALQAPAAGTAETQLGLSAPVTDMIVPLVDGAGRGRQAAETDDTASGSRAETVLVRLRELQNRQRTATVAEFVGEWTQKDFSFTLPALPEAPVPFQLSHVSSVNALPDSSFIRVEVNGQPVRELPIRSFEDYRLDRFSIDPALLRVGDNRVRISVRQTHRIYCGVEAAFQLWTRVDLEASGLAVPNGTFRADFDGFIAGLASHVARGEPVPIRHDLSAPIADRITPLFSVLRRAVNGDILLLEEQSAWQVKPGPNVSARVSIIDDPRVRGVSFRRGGDGTLVMVQGSSVDFAEAADMLQGMLAGRVAVPPVPQVTPGTAKPLAELTQTDLVAHGRYIAMRVSFRLPNDWMLLANQKARLDLDYRFAPALPRGALLQIKVNGKTVRLLPLDRDGGRELPTLPVSMPTNVLRAGQNTLLFEALIPGDPPHAPCPVVNTPLVEILPTSRFFVPASPRMSVLDLDHALAALTASDVLLTESAQRSLAPGAHVMLASVFGGTKAETPTLGTPKVTVGVPGDIALLSPFYSDSALQAMGNAMRSLPPPSSGSGEMPVAWSDNAGSAADGAMTRVMQMFSQLQTGFLSFSGETYTSTTELPAWLRARSADAILVQPDPALPEQVWLFVNPDLDLRALASSLANRLYVDDGPRGQIALFTAGTGWENWSTTAKILYLLEPVTPGNFLAVAGNFATAYPWIFVFMLIFITIAASLVSVVLVLNRRRDNT</sequence>
<comment type="subunit">
    <text evidence="1">Tightly associated with the cellulose synthase catalytic subunit.</text>
</comment>
<feature type="domain" description="Cellulose synthase subunit B-like C-terminal" evidence="2">
    <location>
        <begin position="622"/>
        <end position="749"/>
    </location>
</feature>
<name>A0A1H3MQN1_9RHOB</name>
<dbReference type="InterPro" id="IPR018513">
    <property type="entry name" value="Cell_synthase_bac"/>
</dbReference>
<comment type="similarity">
    <text evidence="1">Belongs to the AcsB/BcsB family.</text>
</comment>
<dbReference type="Gene3D" id="2.60.120.260">
    <property type="entry name" value="Galactose-binding domain-like"/>
    <property type="match status" value="2"/>
</dbReference>
<dbReference type="GO" id="GO:0006011">
    <property type="term" value="P:UDP-alpha-D-glucose metabolic process"/>
    <property type="evidence" value="ECO:0007669"/>
    <property type="project" value="InterPro"/>
</dbReference>
<dbReference type="Pfam" id="PF03170">
    <property type="entry name" value="BcsB"/>
    <property type="match status" value="2"/>
</dbReference>
<keyword evidence="1" id="KW-0812">Transmembrane</keyword>
<protein>
    <recommendedName>
        <fullName evidence="1">Cyclic di-GMP-binding protein</fullName>
    </recommendedName>
    <alternativeName>
        <fullName evidence="1">Cellulose synthase regulatory subunit</fullName>
    </alternativeName>
</protein>
<keyword evidence="4" id="KW-1185">Reference proteome</keyword>
<feature type="chain" id="PRO_5015212461" description="Cyclic di-GMP-binding protein" evidence="1">
    <location>
        <begin position="22"/>
        <end position="753"/>
    </location>
</feature>
<dbReference type="Gene3D" id="3.30.379.20">
    <property type="match status" value="1"/>
</dbReference>